<name>A0A8X7NLJ7_CANPA</name>
<evidence type="ECO:0000256" key="4">
    <source>
        <dbReference type="ARBA" id="ARBA00022989"/>
    </source>
</evidence>
<dbReference type="OrthoDB" id="860at2759"/>
<keyword evidence="3 6" id="KW-0812">Transmembrane</keyword>
<organism evidence="7 8">
    <name type="scientific">Candida parapsilosis</name>
    <name type="common">Yeast</name>
    <dbReference type="NCBI Taxonomy" id="5480"/>
    <lineage>
        <taxon>Eukaryota</taxon>
        <taxon>Fungi</taxon>
        <taxon>Dikarya</taxon>
        <taxon>Ascomycota</taxon>
        <taxon>Saccharomycotina</taxon>
        <taxon>Pichiomycetes</taxon>
        <taxon>Debaryomycetaceae</taxon>
        <taxon>Candida/Lodderomyces clade</taxon>
        <taxon>Candida</taxon>
    </lineage>
</organism>
<keyword evidence="4 6" id="KW-1133">Transmembrane helix</keyword>
<evidence type="ECO:0000256" key="2">
    <source>
        <dbReference type="ARBA" id="ARBA00006824"/>
    </source>
</evidence>
<dbReference type="PANTHER" id="PTHR11266:SF93">
    <property type="entry name" value="INTEGRAL MEMBRANE PROTEIN 25D9-6"/>
    <property type="match status" value="1"/>
</dbReference>
<feature type="transmembrane region" description="Helical" evidence="6">
    <location>
        <begin position="65"/>
        <end position="84"/>
    </location>
</feature>
<evidence type="ECO:0000313" key="7">
    <source>
        <dbReference type="EMBL" id="KAF6049033.1"/>
    </source>
</evidence>
<dbReference type="EMBL" id="JABWAB010000006">
    <property type="protein sequence ID" value="KAF6049033.1"/>
    <property type="molecule type" value="Genomic_DNA"/>
</dbReference>
<evidence type="ECO:0000256" key="3">
    <source>
        <dbReference type="ARBA" id="ARBA00022692"/>
    </source>
</evidence>
<evidence type="ECO:0000313" key="8">
    <source>
        <dbReference type="Proteomes" id="UP000590412"/>
    </source>
</evidence>
<dbReference type="GO" id="GO:0005778">
    <property type="term" value="C:peroxisomal membrane"/>
    <property type="evidence" value="ECO:0007669"/>
    <property type="project" value="TreeGrafter"/>
</dbReference>
<evidence type="ECO:0000256" key="6">
    <source>
        <dbReference type="RuleBase" id="RU363053"/>
    </source>
</evidence>
<accession>A0A8X7NLJ7</accession>
<feature type="transmembrane region" description="Helical" evidence="6">
    <location>
        <begin position="158"/>
        <end position="176"/>
    </location>
</feature>
<feature type="transmembrane region" description="Helical" evidence="6">
    <location>
        <begin position="104"/>
        <end position="125"/>
    </location>
</feature>
<comment type="similarity">
    <text evidence="2 6">Belongs to the peroxisomal membrane protein PXMP2/4 family.</text>
</comment>
<evidence type="ECO:0000256" key="1">
    <source>
        <dbReference type="ARBA" id="ARBA00004141"/>
    </source>
</evidence>
<sequence length="226" mass="25679">MAAVTFQSLNAQYLAYLMQYPLLTKSATSGVFNGLNETVSSIITNEYKETKICGIKVKHVFSAKLLKMIIYGALIATPISHNMYAVINKIYKPPLTKKQKILQLLTSLSTVTPTISACFVSWISIINNYQRTSCNPIAELRKILFIVKAGLKKGYLPVLKSSLTTSFFALLVAQNFIRPELWVVFFNLVYFCLGTYQNTKLKKLQKQQRLAESEKLKEMEEKEKKN</sequence>
<comment type="subcellular location">
    <subcellularLocation>
        <location evidence="1">Membrane</location>
        <topology evidence="1">Multi-pass membrane protein</topology>
    </subcellularLocation>
</comment>
<dbReference type="InterPro" id="IPR007248">
    <property type="entry name" value="Mpv17_PMP22"/>
</dbReference>
<protein>
    <submittedName>
        <fullName evidence="7">Mpv17 / PMP22 family protein</fullName>
    </submittedName>
</protein>
<proteinExistence type="inferred from homology"/>
<feature type="transmembrane region" description="Helical" evidence="6">
    <location>
        <begin position="182"/>
        <end position="199"/>
    </location>
</feature>
<keyword evidence="5 6" id="KW-0472">Membrane</keyword>
<gene>
    <name evidence="7" type="ORF">FOB60_004416</name>
</gene>
<dbReference type="AlphaFoldDB" id="A0A8X7NLJ7"/>
<dbReference type="Proteomes" id="UP000590412">
    <property type="component" value="Unassembled WGS sequence"/>
</dbReference>
<comment type="caution">
    <text evidence="7">The sequence shown here is derived from an EMBL/GenBank/DDBJ whole genome shotgun (WGS) entry which is preliminary data.</text>
</comment>
<evidence type="ECO:0000256" key="5">
    <source>
        <dbReference type="ARBA" id="ARBA00023136"/>
    </source>
</evidence>
<dbReference type="PANTHER" id="PTHR11266">
    <property type="entry name" value="PEROXISOMAL MEMBRANE PROTEIN 2, PXMP2 MPV17"/>
    <property type="match status" value="1"/>
</dbReference>
<dbReference type="Pfam" id="PF04117">
    <property type="entry name" value="Mpv17_PMP22"/>
    <property type="match status" value="1"/>
</dbReference>
<reference evidence="7" key="1">
    <citation type="submission" date="2020-03" db="EMBL/GenBank/DDBJ databases">
        <title>FDA dAtabase for Regulatory Grade micrObial Sequences (FDA-ARGOS): Supporting development and validation of Infectious Disease Dx tests.</title>
        <authorList>
            <person name="Campos J."/>
            <person name="Goldberg B."/>
            <person name="Tallon L."/>
            <person name="Sadzewicz L."/>
            <person name="Vavikolanu K."/>
            <person name="Mehta A."/>
            <person name="Aluvathingal J."/>
            <person name="Nadendla S."/>
            <person name="Nandy P."/>
            <person name="Geyer C."/>
            <person name="Yan Y."/>
            <person name="Sichtig H."/>
        </authorList>
    </citation>
    <scope>NUCLEOTIDE SEQUENCE [LARGE SCALE GENOMIC DNA]</scope>
    <source>
        <strain evidence="7">FDAARGOS_652</strain>
    </source>
</reference>